<proteinExistence type="predicted"/>
<name>A0A382NFQ4_9ZZZZ</name>
<protein>
    <submittedName>
        <fullName evidence="1">Uncharacterized protein</fullName>
    </submittedName>
</protein>
<sequence length="77" mass="8846">MFLKSSAVKIFKKKPSLSNICPECGEAQVLKWDSVGGGRNVTLTSSTHEECYKKYWKNIKEFDYEVTVKENRLQEVA</sequence>
<accession>A0A382NFQ4</accession>
<dbReference type="EMBL" id="UINC01099343">
    <property type="protein sequence ID" value="SVC58542.1"/>
    <property type="molecule type" value="Genomic_DNA"/>
</dbReference>
<evidence type="ECO:0000313" key="1">
    <source>
        <dbReference type="EMBL" id="SVC58542.1"/>
    </source>
</evidence>
<organism evidence="1">
    <name type="scientific">marine metagenome</name>
    <dbReference type="NCBI Taxonomy" id="408172"/>
    <lineage>
        <taxon>unclassified sequences</taxon>
        <taxon>metagenomes</taxon>
        <taxon>ecological metagenomes</taxon>
    </lineage>
</organism>
<gene>
    <name evidence="1" type="ORF">METZ01_LOCUS311396</name>
</gene>
<dbReference type="AlphaFoldDB" id="A0A382NFQ4"/>
<reference evidence="1" key="1">
    <citation type="submission" date="2018-05" db="EMBL/GenBank/DDBJ databases">
        <authorList>
            <person name="Lanie J.A."/>
            <person name="Ng W.-L."/>
            <person name="Kazmierczak K.M."/>
            <person name="Andrzejewski T.M."/>
            <person name="Davidsen T.M."/>
            <person name="Wayne K.J."/>
            <person name="Tettelin H."/>
            <person name="Glass J.I."/>
            <person name="Rusch D."/>
            <person name="Podicherti R."/>
            <person name="Tsui H.-C.T."/>
            <person name="Winkler M.E."/>
        </authorList>
    </citation>
    <scope>NUCLEOTIDE SEQUENCE</scope>
</reference>